<dbReference type="CDD" id="cd15904">
    <property type="entry name" value="TSPO_MBR"/>
    <property type="match status" value="1"/>
</dbReference>
<comment type="caution">
    <text evidence="7">The sequence shown here is derived from an EMBL/GenBank/DDBJ whole genome shotgun (WGS) entry which is preliminary data.</text>
</comment>
<feature type="transmembrane region" description="Helical" evidence="6">
    <location>
        <begin position="137"/>
        <end position="156"/>
    </location>
</feature>
<evidence type="ECO:0000256" key="4">
    <source>
        <dbReference type="ARBA" id="ARBA00022989"/>
    </source>
</evidence>
<dbReference type="Gene3D" id="1.20.1260.100">
    <property type="entry name" value="TspO/MBR protein"/>
    <property type="match status" value="1"/>
</dbReference>
<comment type="similarity">
    <text evidence="2">Belongs to the TspO/BZRP family.</text>
</comment>
<dbReference type="FunFam" id="1.20.1260.100:FF:000001">
    <property type="entry name" value="translocator protein 2"/>
    <property type="match status" value="1"/>
</dbReference>
<evidence type="ECO:0000313" key="8">
    <source>
        <dbReference type="Proteomes" id="UP001055185"/>
    </source>
</evidence>
<evidence type="ECO:0000256" key="1">
    <source>
        <dbReference type="ARBA" id="ARBA00004141"/>
    </source>
</evidence>
<dbReference type="RefSeq" id="WP_238316019.1">
    <property type="nucleotide sequence ID" value="NZ_BQKV01000018.1"/>
</dbReference>
<organism evidence="7 8">
    <name type="scientific">Faecalibacterium gallinarum</name>
    <dbReference type="NCBI Taxonomy" id="2903556"/>
    <lineage>
        <taxon>Bacteria</taxon>
        <taxon>Bacillati</taxon>
        <taxon>Bacillota</taxon>
        <taxon>Clostridia</taxon>
        <taxon>Eubacteriales</taxon>
        <taxon>Oscillospiraceae</taxon>
        <taxon>Faecalibacterium</taxon>
    </lineage>
</organism>
<dbReference type="PANTHER" id="PTHR10057:SF0">
    <property type="entry name" value="TRANSLOCATOR PROTEIN"/>
    <property type="match status" value="1"/>
</dbReference>
<dbReference type="Proteomes" id="UP001055185">
    <property type="component" value="Unassembled WGS sequence"/>
</dbReference>
<dbReference type="GO" id="GO:0016020">
    <property type="term" value="C:membrane"/>
    <property type="evidence" value="ECO:0007669"/>
    <property type="project" value="UniProtKB-SubCell"/>
</dbReference>
<proteinExistence type="inferred from homology"/>
<keyword evidence="8" id="KW-1185">Reference proteome</keyword>
<name>A0AA37MU54_9FIRM</name>
<sequence length="157" mass="17811">MKKHRIATYLFWILLAEGVGGAAGWLTRDSVGIYTERIVQPPLSPPAWVFPVVWGLLYALMGISAARIALAPGARDRSRSLWIFGLQLAMNFFWSILFFNFQQFGLALLWLGALWGVILWMIGSFREIEKTAAFLQLPYLAWVTFAAYLNLGVWLLN</sequence>
<dbReference type="InterPro" id="IPR004307">
    <property type="entry name" value="TspO_MBR"/>
</dbReference>
<evidence type="ECO:0000256" key="3">
    <source>
        <dbReference type="ARBA" id="ARBA00022692"/>
    </source>
</evidence>
<dbReference type="EMBL" id="BQKV01000018">
    <property type="protein sequence ID" value="GJN63811.1"/>
    <property type="molecule type" value="Genomic_DNA"/>
</dbReference>
<keyword evidence="5 6" id="KW-0472">Membrane</keyword>
<protein>
    <submittedName>
        <fullName evidence="7">TspO/MBR-related protein</fullName>
    </submittedName>
</protein>
<evidence type="ECO:0000256" key="5">
    <source>
        <dbReference type="ARBA" id="ARBA00023136"/>
    </source>
</evidence>
<accession>A0AA37MU54</accession>
<evidence type="ECO:0000256" key="6">
    <source>
        <dbReference type="SAM" id="Phobius"/>
    </source>
</evidence>
<feature type="transmembrane region" description="Helical" evidence="6">
    <location>
        <begin position="107"/>
        <end position="125"/>
    </location>
</feature>
<dbReference type="GO" id="GO:0033013">
    <property type="term" value="P:tetrapyrrole metabolic process"/>
    <property type="evidence" value="ECO:0007669"/>
    <property type="project" value="UniProtKB-ARBA"/>
</dbReference>
<feature type="transmembrane region" description="Helical" evidence="6">
    <location>
        <begin position="48"/>
        <end position="69"/>
    </location>
</feature>
<keyword evidence="3 6" id="KW-0812">Transmembrane</keyword>
<gene>
    <name evidence="7" type="ORF">JCM17207_04360</name>
</gene>
<reference evidence="7" key="1">
    <citation type="journal article" date="2022" name="Int. J. Syst. Evol. Microbiol.">
        <title>Genome-based, phenotypic and chemotaxonomic classification of Faecalibacterium strains: proposal of three novel species Faecalibacterium duncaniae sp. nov., Faecalibacterium hattorii sp. nov. and Faecalibacterium gallinarum sp. nov. .</title>
        <authorList>
            <person name="Sakamoto M."/>
            <person name="Sakurai N."/>
            <person name="Tanno H."/>
            <person name="Iino T."/>
            <person name="Ohkuma M."/>
            <person name="Endo A."/>
        </authorList>
    </citation>
    <scope>NUCLEOTIDE SEQUENCE</scope>
    <source>
        <strain evidence="7">JCM 17207</strain>
    </source>
</reference>
<dbReference type="PIRSF" id="PIRSF005859">
    <property type="entry name" value="PBR"/>
    <property type="match status" value="1"/>
</dbReference>
<dbReference type="InterPro" id="IPR038330">
    <property type="entry name" value="TspO/MBR-related_sf"/>
</dbReference>
<evidence type="ECO:0000313" key="7">
    <source>
        <dbReference type="EMBL" id="GJN63811.1"/>
    </source>
</evidence>
<dbReference type="AlphaFoldDB" id="A0AA37MU54"/>
<dbReference type="Pfam" id="PF03073">
    <property type="entry name" value="TspO_MBR"/>
    <property type="match status" value="1"/>
</dbReference>
<comment type="subcellular location">
    <subcellularLocation>
        <location evidence="1">Membrane</location>
        <topology evidence="1">Multi-pass membrane protein</topology>
    </subcellularLocation>
</comment>
<feature type="transmembrane region" description="Helical" evidence="6">
    <location>
        <begin position="81"/>
        <end position="101"/>
    </location>
</feature>
<keyword evidence="4 6" id="KW-1133">Transmembrane helix</keyword>
<evidence type="ECO:0000256" key="2">
    <source>
        <dbReference type="ARBA" id="ARBA00007524"/>
    </source>
</evidence>
<dbReference type="PANTHER" id="PTHR10057">
    <property type="entry name" value="PERIPHERAL-TYPE BENZODIAZEPINE RECEPTOR"/>
    <property type="match status" value="1"/>
</dbReference>